<gene>
    <name evidence="1" type="primary">ALC56_15317</name>
    <name evidence="1" type="ORF">NPIL_272691</name>
</gene>
<dbReference type="EMBL" id="BMAW01067479">
    <property type="protein sequence ID" value="GFT59975.1"/>
    <property type="molecule type" value="Genomic_DNA"/>
</dbReference>
<dbReference type="PANTHER" id="PTHR46060:SF1">
    <property type="entry name" value="MARINER MOS1 TRANSPOSASE-LIKE PROTEIN"/>
    <property type="match status" value="1"/>
</dbReference>
<organism evidence="1 2">
    <name type="scientific">Nephila pilipes</name>
    <name type="common">Giant wood spider</name>
    <name type="synonym">Nephila maculata</name>
    <dbReference type="NCBI Taxonomy" id="299642"/>
    <lineage>
        <taxon>Eukaryota</taxon>
        <taxon>Metazoa</taxon>
        <taxon>Ecdysozoa</taxon>
        <taxon>Arthropoda</taxon>
        <taxon>Chelicerata</taxon>
        <taxon>Arachnida</taxon>
        <taxon>Araneae</taxon>
        <taxon>Araneomorphae</taxon>
        <taxon>Entelegynae</taxon>
        <taxon>Araneoidea</taxon>
        <taxon>Nephilidae</taxon>
        <taxon>Nephila</taxon>
    </lineage>
</organism>
<name>A0A8X6PCX8_NEPPI</name>
<reference evidence="1" key="1">
    <citation type="submission" date="2020-08" db="EMBL/GenBank/DDBJ databases">
        <title>Multicomponent nature underlies the extraordinary mechanical properties of spider dragline silk.</title>
        <authorList>
            <person name="Kono N."/>
            <person name="Nakamura H."/>
            <person name="Mori M."/>
            <person name="Yoshida Y."/>
            <person name="Ohtoshi R."/>
            <person name="Malay A.D."/>
            <person name="Moran D.A.P."/>
            <person name="Tomita M."/>
            <person name="Numata K."/>
            <person name="Arakawa K."/>
        </authorList>
    </citation>
    <scope>NUCLEOTIDE SEQUENCE</scope>
</reference>
<dbReference type="PANTHER" id="PTHR46060">
    <property type="entry name" value="MARINER MOS1 TRANSPOSASE-LIKE PROTEIN"/>
    <property type="match status" value="1"/>
</dbReference>
<accession>A0A8X6PCX8</accession>
<sequence length="136" mass="15751">MEKFKYRSAIKNLFLNDNATRKIKNDYDAVYGYTASSFTTDKSWADEYKICSTSLSDMEFLGPPVTLTTDDCLAKVHPMLLHDNPIKARQIAEAMKMSKERVFHKLFHYLDMKIIVYTLGSEFAQVNSKTFSDEHF</sequence>
<dbReference type="OrthoDB" id="616263at2759"/>
<dbReference type="AlphaFoldDB" id="A0A8X6PCX8"/>
<evidence type="ECO:0000313" key="1">
    <source>
        <dbReference type="EMBL" id="GFT59975.1"/>
    </source>
</evidence>
<keyword evidence="2" id="KW-1185">Reference proteome</keyword>
<proteinExistence type="predicted"/>
<protein>
    <submittedName>
        <fullName evidence="1">HTH_48 domain-containing protein</fullName>
    </submittedName>
</protein>
<comment type="caution">
    <text evidence="1">The sequence shown here is derived from an EMBL/GenBank/DDBJ whole genome shotgun (WGS) entry which is preliminary data.</text>
</comment>
<dbReference type="InterPro" id="IPR052709">
    <property type="entry name" value="Transposase-MT_Hybrid"/>
</dbReference>
<dbReference type="Proteomes" id="UP000887013">
    <property type="component" value="Unassembled WGS sequence"/>
</dbReference>
<evidence type="ECO:0000313" key="2">
    <source>
        <dbReference type="Proteomes" id="UP000887013"/>
    </source>
</evidence>